<keyword evidence="7" id="KW-0408">Iron</keyword>
<protein>
    <submittedName>
        <fullName evidence="11">Dyp-type peroxidase</fullName>
    </submittedName>
</protein>
<dbReference type="PANTHER" id="PTHR30521:SF4">
    <property type="entry name" value="DEFERROCHELATASE"/>
    <property type="match status" value="1"/>
</dbReference>
<dbReference type="RefSeq" id="WP_375523859.1">
    <property type="nucleotide sequence ID" value="NZ_JBHILM010000003.1"/>
</dbReference>
<evidence type="ECO:0000256" key="1">
    <source>
        <dbReference type="ARBA" id="ARBA00001970"/>
    </source>
</evidence>
<evidence type="ECO:0000256" key="6">
    <source>
        <dbReference type="ARBA" id="ARBA00023002"/>
    </source>
</evidence>
<evidence type="ECO:0000259" key="10">
    <source>
        <dbReference type="Pfam" id="PF21105"/>
    </source>
</evidence>
<evidence type="ECO:0000256" key="7">
    <source>
        <dbReference type="ARBA" id="ARBA00023004"/>
    </source>
</evidence>
<evidence type="ECO:0000313" key="12">
    <source>
        <dbReference type="Proteomes" id="UP001580407"/>
    </source>
</evidence>
<comment type="similarity">
    <text evidence="8">Belongs to the DyP-type peroxidase family.</text>
</comment>
<dbReference type="InterPro" id="IPR048328">
    <property type="entry name" value="Dyp_perox_C"/>
</dbReference>
<proteinExistence type="inferred from homology"/>
<dbReference type="EMBL" id="JBHILM010000003">
    <property type="protein sequence ID" value="MFB5680033.1"/>
    <property type="molecule type" value="Genomic_DNA"/>
</dbReference>
<organism evidence="11 12">
    <name type="scientific">Paenibacillus terreus</name>
    <dbReference type="NCBI Taxonomy" id="1387834"/>
    <lineage>
        <taxon>Bacteria</taxon>
        <taxon>Bacillati</taxon>
        <taxon>Bacillota</taxon>
        <taxon>Bacilli</taxon>
        <taxon>Bacillales</taxon>
        <taxon>Paenibacillaceae</taxon>
        <taxon>Paenibacillus</taxon>
    </lineage>
</organism>
<keyword evidence="12" id="KW-1185">Reference proteome</keyword>
<keyword evidence="5" id="KW-0732">Signal</keyword>
<keyword evidence="6" id="KW-0560">Oxidoreductase</keyword>
<feature type="domain" description="DyP dimeric alpha+beta barrel" evidence="10">
    <location>
        <begin position="14"/>
        <end position="197"/>
    </location>
</feature>
<name>A0ABV5B2X4_9BACL</name>
<dbReference type="NCBIfam" id="TIGR01413">
    <property type="entry name" value="Dyp_perox_fam"/>
    <property type="match status" value="1"/>
</dbReference>
<dbReference type="InterPro" id="IPR006314">
    <property type="entry name" value="Dyp_peroxidase"/>
</dbReference>
<keyword evidence="3" id="KW-0349">Heme</keyword>
<comment type="caution">
    <text evidence="11">The sequence shown here is derived from an EMBL/GenBank/DDBJ whole genome shotgun (WGS) entry which is preliminary data.</text>
</comment>
<evidence type="ECO:0000256" key="3">
    <source>
        <dbReference type="ARBA" id="ARBA00022617"/>
    </source>
</evidence>
<evidence type="ECO:0000256" key="5">
    <source>
        <dbReference type="ARBA" id="ARBA00022729"/>
    </source>
</evidence>
<keyword evidence="2 11" id="KW-0575">Peroxidase</keyword>
<dbReference type="Proteomes" id="UP001580407">
    <property type="component" value="Unassembled WGS sequence"/>
</dbReference>
<dbReference type="InterPro" id="IPR049509">
    <property type="entry name" value="DyP_N"/>
</dbReference>
<dbReference type="Pfam" id="PF21105">
    <property type="entry name" value="DyP_N"/>
    <property type="match status" value="1"/>
</dbReference>
<evidence type="ECO:0000256" key="8">
    <source>
        <dbReference type="ARBA" id="ARBA00025737"/>
    </source>
</evidence>
<accession>A0ABV5B2X4</accession>
<feature type="domain" description="Dyp-type peroxidase C-terminal" evidence="9">
    <location>
        <begin position="280"/>
        <end position="468"/>
    </location>
</feature>
<keyword evidence="4" id="KW-0479">Metal-binding</keyword>
<sequence>MAVGLEEPLLEIDEIQGNSLAGFNKDHQIFLFYKIVDPSLAKRWLRYWTPYVSTAREVLQFNRLYQMMWARRGEEPPGMMATWLNIAFSYEGLKLLTDDLVVFEDSEFKLGMKKRSGILGDPTGPAQEMHEGHAKNWLFGGERNPVDLVLIAAGDDRSRLIEWTDRIQASALQLPGAGPGTGGGIRLVFEQEGQVRPDLKGHEHFGFKDGISQPGIRGRVSEMPEEYLTARLIDPSDPHAALYAKPGQPLIWPGQFVLGYPQQKRDDSLRPKPPNVHMTGWVRNGSYLVIRRLRQDVAAFWEFVRREAQTSGIKPERLAALMVGRWPSGAPILRTPEKDDKLLAENDLVNNHFMYVENSSMVKLLPELAEDQFPQASGDPQAVLCPFSAHIRKTNPRDETSDSGSLSDSLVRRILRRGIPFGKSLPVDFETGITGGDPQEGNRGLMFVAYMTSIEMQFEFITQNWMNSKKEPKEGGHDPIVGQNYRNGRKREFDLMGREMVLDKEWVIPTGGEYFFQPSISVLRDVLAR</sequence>
<dbReference type="SUPFAM" id="SSF54909">
    <property type="entry name" value="Dimeric alpha+beta barrel"/>
    <property type="match status" value="1"/>
</dbReference>
<reference evidence="11 12" key="1">
    <citation type="submission" date="2024-09" db="EMBL/GenBank/DDBJ databases">
        <authorList>
            <person name="Ruan L."/>
        </authorList>
    </citation>
    <scope>NUCLEOTIDE SEQUENCE [LARGE SCALE GENOMIC DNA]</scope>
    <source>
        <strain evidence="11 12">D33</strain>
    </source>
</reference>
<dbReference type="Pfam" id="PF20628">
    <property type="entry name" value="Dyp_perox_C"/>
    <property type="match status" value="1"/>
</dbReference>
<dbReference type="GO" id="GO:0004601">
    <property type="term" value="F:peroxidase activity"/>
    <property type="evidence" value="ECO:0007669"/>
    <property type="project" value="UniProtKB-KW"/>
</dbReference>
<dbReference type="PROSITE" id="PS51404">
    <property type="entry name" value="DYP_PEROXIDASE"/>
    <property type="match status" value="1"/>
</dbReference>
<dbReference type="PANTHER" id="PTHR30521">
    <property type="entry name" value="DEFERROCHELATASE/PEROXIDASE"/>
    <property type="match status" value="1"/>
</dbReference>
<comment type="cofactor">
    <cofactor evidence="1">
        <name>heme b</name>
        <dbReference type="ChEBI" id="CHEBI:60344"/>
    </cofactor>
</comment>
<dbReference type="InterPro" id="IPR011008">
    <property type="entry name" value="Dimeric_a/b-barrel"/>
</dbReference>
<evidence type="ECO:0000259" key="9">
    <source>
        <dbReference type="Pfam" id="PF20628"/>
    </source>
</evidence>
<evidence type="ECO:0000313" key="11">
    <source>
        <dbReference type="EMBL" id="MFB5680033.1"/>
    </source>
</evidence>
<evidence type="ECO:0000256" key="2">
    <source>
        <dbReference type="ARBA" id="ARBA00022559"/>
    </source>
</evidence>
<gene>
    <name evidence="11" type="ORF">ACE3NQ_03740</name>
</gene>
<evidence type="ECO:0000256" key="4">
    <source>
        <dbReference type="ARBA" id="ARBA00022723"/>
    </source>
</evidence>